<dbReference type="EMBL" id="JACHFR010000002">
    <property type="protein sequence ID" value="MBB5219225.1"/>
    <property type="molecule type" value="Genomic_DNA"/>
</dbReference>
<evidence type="ECO:0008006" key="7">
    <source>
        <dbReference type="Google" id="ProtNLM"/>
    </source>
</evidence>
<feature type="coiled-coil region" evidence="1">
    <location>
        <begin position="229"/>
        <end position="268"/>
    </location>
</feature>
<dbReference type="PROSITE" id="PS51257">
    <property type="entry name" value="PROKAR_LIPOPROTEIN"/>
    <property type="match status" value="1"/>
</dbReference>
<evidence type="ECO:0000256" key="1">
    <source>
        <dbReference type="SAM" id="Coils"/>
    </source>
</evidence>
<keyword evidence="5" id="KW-1185">Reference proteome</keyword>
<reference evidence="3 5" key="2">
    <citation type="submission" date="2020-08" db="EMBL/GenBank/DDBJ databases">
        <title>Genomic Encyclopedia of Type Strains, Phase IV (KMG-IV): sequencing the most valuable type-strain genomes for metagenomic binning, comparative biology and taxonomic classification.</title>
        <authorList>
            <person name="Goeker M."/>
        </authorList>
    </citation>
    <scope>NUCLEOTIDE SEQUENCE [LARGE SCALE GENOMIC DNA]</scope>
    <source>
        <strain evidence="3 5">DSM 103679</strain>
    </source>
</reference>
<evidence type="ECO:0000313" key="3">
    <source>
        <dbReference type="EMBL" id="MBB5219225.1"/>
    </source>
</evidence>
<dbReference type="EMBL" id="CP031517">
    <property type="protein sequence ID" value="QOS40882.1"/>
    <property type="molecule type" value="Genomic_DNA"/>
</dbReference>
<evidence type="ECO:0000313" key="6">
    <source>
        <dbReference type="Proteomes" id="UP000593591"/>
    </source>
</evidence>
<dbReference type="KEGG" id="trc:DYE49_10645"/>
<name>A0A840SEP3_9SPIR</name>
<evidence type="ECO:0000256" key="2">
    <source>
        <dbReference type="SAM" id="SignalP"/>
    </source>
</evidence>
<accession>A0A840SEP3</accession>
<reference evidence="4 6" key="1">
    <citation type="submission" date="2018-08" db="EMBL/GenBank/DDBJ databases">
        <title>The first complete genome of Treponema rectale (CHPAT), a commensal spirochete of the bovine rectum.</title>
        <authorList>
            <person name="Staton G.J."/>
            <person name="Clegg S.R."/>
            <person name="Carter S.D."/>
            <person name="Radford A.D."/>
            <person name="Darby A."/>
            <person name="Hall N."/>
            <person name="Birtles R.J."/>
            <person name="Evans N.J."/>
        </authorList>
    </citation>
    <scope>NUCLEOTIDE SEQUENCE [LARGE SCALE GENOMIC DNA]</scope>
    <source>
        <strain evidence="4 6">CHPA</strain>
    </source>
</reference>
<dbReference type="Proteomes" id="UP000593591">
    <property type="component" value="Chromosome"/>
</dbReference>
<dbReference type="RefSeq" id="WP_184652642.1">
    <property type="nucleotide sequence ID" value="NZ_JACHFR010000002.1"/>
</dbReference>
<evidence type="ECO:0000313" key="4">
    <source>
        <dbReference type="EMBL" id="QOS40882.1"/>
    </source>
</evidence>
<evidence type="ECO:0000313" key="5">
    <source>
        <dbReference type="Proteomes" id="UP000578697"/>
    </source>
</evidence>
<proteinExistence type="predicted"/>
<feature type="signal peptide" evidence="2">
    <location>
        <begin position="1"/>
        <end position="22"/>
    </location>
</feature>
<organism evidence="3 5">
    <name type="scientific">Treponema rectale</name>
    <dbReference type="NCBI Taxonomy" id="744512"/>
    <lineage>
        <taxon>Bacteria</taxon>
        <taxon>Pseudomonadati</taxon>
        <taxon>Spirochaetota</taxon>
        <taxon>Spirochaetia</taxon>
        <taxon>Spirochaetales</taxon>
        <taxon>Treponemataceae</taxon>
        <taxon>Treponema</taxon>
    </lineage>
</organism>
<dbReference type="AlphaFoldDB" id="A0A840SEP3"/>
<keyword evidence="1" id="KW-0175">Coiled coil</keyword>
<sequence length="296" mass="32206">MKKTLIRAMVAGTVFASLLSFAGCGSTPKADPTIKVNVDDDVDKVVVVDWTDRTLGEIAAPTWLKNMRRGNSDTFKEQWGLNSNRVVKISMATGKTEATAQALSRAGFAYVQAAELSQKVIGRVGQGLNDVGQLEAVYVAASETKADMTGLREETGFYQKVRTTKAGTKEQSEQYIYYTVYSMDKATWDALCRKYLMDVMGTEGLETETQKKIGSLFSEMKEDADKKDAAKQAEEEALYKAQLARLEAEKAKANADAAASNAEVAKAAVEAKKLDAKEAQTKAAAQEAMDLADFLM</sequence>
<dbReference type="Proteomes" id="UP000578697">
    <property type="component" value="Unassembled WGS sequence"/>
</dbReference>
<feature type="chain" id="PRO_5036418372" description="Lipoprotein" evidence="2">
    <location>
        <begin position="23"/>
        <end position="296"/>
    </location>
</feature>
<gene>
    <name evidence="4" type="ORF">DYE49_10645</name>
    <name evidence="3" type="ORF">HNP77_001594</name>
</gene>
<keyword evidence="2" id="KW-0732">Signal</keyword>
<protein>
    <recommendedName>
        <fullName evidence="7">Lipoprotein</fullName>
    </recommendedName>
</protein>